<dbReference type="InterPro" id="IPR010930">
    <property type="entry name" value="Flg_bb/hook_C_dom"/>
</dbReference>
<sequence>MLRSLFSGISGLRSHQVMMDVTGNNIANVNTAGFKSSTTVFQDTLSQLVRAAGAPQEGIGGTNPAQIGLGVRVAGITTNFAQGSAQATGSATDLRIEGDGFFVVRKGNEDLFTRAGSFNFDTNGRLINPDGGLVMGWTARDGEINPNGPLGEIKLPVDTILPPKPTANAGLSGNLPADGAAGKPLFRSIEAYDDLGNKVELGFTFTQVDASTWSVQPNTGGPAFSMTFDERGRLTSEASTTVAANWGDITVDLSRITAFGGQTTIAATSQDGGAMGTLNSYTMAPDGTLMGVFSNGLKQALGQVALANFNNPPGLEKVGGSLYRSTVNSGVALVGEAGTGGRGLMTSGMLEMSNVDLAQEFTNLIVAQRGFQANSRVITSSDEMLQDLVNLKR</sequence>
<evidence type="ECO:0000313" key="11">
    <source>
        <dbReference type="Proteomes" id="UP000265614"/>
    </source>
</evidence>
<dbReference type="Pfam" id="PF06429">
    <property type="entry name" value="Flg_bbr_C"/>
    <property type="match status" value="1"/>
</dbReference>
<accession>A0A3A3YQB7</accession>
<evidence type="ECO:0000259" key="6">
    <source>
        <dbReference type="Pfam" id="PF00460"/>
    </source>
</evidence>
<keyword evidence="10" id="KW-0969">Cilium</keyword>
<dbReference type="Gene3D" id="2.60.98.20">
    <property type="entry name" value="Flagellar hook protein FlgE"/>
    <property type="match status" value="1"/>
</dbReference>
<protein>
    <recommendedName>
        <fullName evidence="3 5">Flagellar hook protein FlgE</fullName>
    </recommendedName>
</protein>
<comment type="subcellular location">
    <subcellularLocation>
        <location evidence="1 5">Bacterial flagellum basal body</location>
    </subcellularLocation>
</comment>
<evidence type="ECO:0000256" key="4">
    <source>
        <dbReference type="ARBA" id="ARBA00023143"/>
    </source>
</evidence>
<dbReference type="InterPro" id="IPR037925">
    <property type="entry name" value="FlgE/F/G-like"/>
</dbReference>
<dbReference type="PANTHER" id="PTHR30435:SF1">
    <property type="entry name" value="FLAGELLAR HOOK PROTEIN FLGE"/>
    <property type="match status" value="1"/>
</dbReference>
<evidence type="ECO:0000256" key="5">
    <source>
        <dbReference type="RuleBase" id="RU362116"/>
    </source>
</evidence>
<gene>
    <name evidence="10" type="ORF">D5H78_18335</name>
</gene>
<comment type="similarity">
    <text evidence="2 5">Belongs to the flagella basal body rod proteins family.</text>
</comment>
<feature type="domain" description="Flagellar basal body rod protein N-terminal" evidence="6">
    <location>
        <begin position="8"/>
        <end position="35"/>
    </location>
</feature>
<dbReference type="Proteomes" id="UP000265614">
    <property type="component" value="Unassembled WGS sequence"/>
</dbReference>
<evidence type="ECO:0000313" key="10">
    <source>
        <dbReference type="EMBL" id="RJK92811.1"/>
    </source>
</evidence>
<dbReference type="EMBL" id="QZEZ01000012">
    <property type="protein sequence ID" value="RJK92811.1"/>
    <property type="molecule type" value="Genomic_DNA"/>
</dbReference>
<evidence type="ECO:0000256" key="3">
    <source>
        <dbReference type="ARBA" id="ARBA00019015"/>
    </source>
</evidence>
<dbReference type="InterPro" id="IPR053967">
    <property type="entry name" value="LlgE_F_G-like_D1"/>
</dbReference>
<keyword evidence="4 5" id="KW-0975">Bacterial flagellum</keyword>
<proteinExistence type="inferred from homology"/>
<evidence type="ECO:0000259" key="9">
    <source>
        <dbReference type="Pfam" id="PF22692"/>
    </source>
</evidence>
<evidence type="ECO:0000259" key="8">
    <source>
        <dbReference type="Pfam" id="PF07559"/>
    </source>
</evidence>
<comment type="function">
    <text evidence="5">A flexible structure which links the flagellar filament to the drive apparatus in the basal body.</text>
</comment>
<dbReference type="InterPro" id="IPR020013">
    <property type="entry name" value="Flagellar_FlgE/F/G"/>
</dbReference>
<dbReference type="NCBIfam" id="TIGR03506">
    <property type="entry name" value="FlgEFG_subfam"/>
    <property type="match status" value="1"/>
</dbReference>
<dbReference type="Pfam" id="PF00460">
    <property type="entry name" value="Flg_bb_rod"/>
    <property type="match status" value="1"/>
</dbReference>
<keyword evidence="11" id="KW-1185">Reference proteome</keyword>
<dbReference type="InterPro" id="IPR011491">
    <property type="entry name" value="FlgE_D2"/>
</dbReference>
<dbReference type="InterPro" id="IPR001444">
    <property type="entry name" value="Flag_bb_rod_N"/>
</dbReference>
<dbReference type="GO" id="GO:0009425">
    <property type="term" value="C:bacterial-type flagellum basal body"/>
    <property type="evidence" value="ECO:0007669"/>
    <property type="project" value="UniProtKB-SubCell"/>
</dbReference>
<dbReference type="SUPFAM" id="SSF117143">
    <property type="entry name" value="Flagellar hook protein flgE"/>
    <property type="match status" value="1"/>
</dbReference>
<dbReference type="GO" id="GO:0071978">
    <property type="term" value="P:bacterial-type flagellum-dependent swarming motility"/>
    <property type="evidence" value="ECO:0007669"/>
    <property type="project" value="TreeGrafter"/>
</dbReference>
<organism evidence="10 11">
    <name type="scientific">Vallicoccus soli</name>
    <dbReference type="NCBI Taxonomy" id="2339232"/>
    <lineage>
        <taxon>Bacteria</taxon>
        <taxon>Bacillati</taxon>
        <taxon>Actinomycetota</taxon>
        <taxon>Actinomycetes</taxon>
        <taxon>Motilibacterales</taxon>
        <taxon>Vallicoccaceae</taxon>
        <taxon>Vallicoccus</taxon>
    </lineage>
</organism>
<dbReference type="Pfam" id="PF07559">
    <property type="entry name" value="FlgE_D2"/>
    <property type="match status" value="1"/>
</dbReference>
<feature type="domain" description="Flagellar hook protein FlgE D2" evidence="8">
    <location>
        <begin position="188"/>
        <end position="272"/>
    </location>
</feature>
<dbReference type="Pfam" id="PF22692">
    <property type="entry name" value="LlgE_F_G_D1"/>
    <property type="match status" value="1"/>
</dbReference>
<feature type="domain" description="Flagellar basal-body/hook protein C-terminal" evidence="7">
    <location>
        <begin position="347"/>
        <end position="391"/>
    </location>
</feature>
<dbReference type="InterPro" id="IPR037058">
    <property type="entry name" value="Falgellar_hook_FlgE_sf"/>
</dbReference>
<keyword evidence="10" id="KW-0966">Cell projection</keyword>
<evidence type="ECO:0000256" key="2">
    <source>
        <dbReference type="ARBA" id="ARBA00009677"/>
    </source>
</evidence>
<dbReference type="GO" id="GO:0009424">
    <property type="term" value="C:bacterial-type flagellum hook"/>
    <property type="evidence" value="ECO:0007669"/>
    <property type="project" value="TreeGrafter"/>
</dbReference>
<keyword evidence="10" id="KW-0282">Flagellum</keyword>
<reference evidence="10 11" key="1">
    <citation type="submission" date="2018-09" db="EMBL/GenBank/DDBJ databases">
        <title>YIM 75000 draft genome.</title>
        <authorList>
            <person name="Tang S."/>
            <person name="Feng Y."/>
        </authorList>
    </citation>
    <scope>NUCLEOTIDE SEQUENCE [LARGE SCALE GENOMIC DNA]</scope>
    <source>
        <strain evidence="10 11">YIM 75000</strain>
    </source>
</reference>
<comment type="caution">
    <text evidence="10">The sequence shown here is derived from an EMBL/GenBank/DDBJ whole genome shotgun (WGS) entry which is preliminary data.</text>
</comment>
<dbReference type="RefSeq" id="WP_119951946.1">
    <property type="nucleotide sequence ID" value="NZ_QZEZ01000012.1"/>
</dbReference>
<dbReference type="PANTHER" id="PTHR30435">
    <property type="entry name" value="FLAGELLAR PROTEIN"/>
    <property type="match status" value="1"/>
</dbReference>
<evidence type="ECO:0000259" key="7">
    <source>
        <dbReference type="Pfam" id="PF06429"/>
    </source>
</evidence>
<evidence type="ECO:0000256" key="1">
    <source>
        <dbReference type="ARBA" id="ARBA00004117"/>
    </source>
</evidence>
<feature type="domain" description="Flagellar hook protein FlgE/F/G-like D1" evidence="9">
    <location>
        <begin position="96"/>
        <end position="156"/>
    </location>
</feature>
<dbReference type="GO" id="GO:0005829">
    <property type="term" value="C:cytosol"/>
    <property type="evidence" value="ECO:0007669"/>
    <property type="project" value="TreeGrafter"/>
</dbReference>
<name>A0A3A3YQB7_9ACTN</name>
<dbReference type="AlphaFoldDB" id="A0A3A3YQB7"/>
<dbReference type="OrthoDB" id="9804559at2"/>